<gene>
    <name evidence="2" type="ORF">Novomoskovsk_27</name>
</gene>
<feature type="region of interest" description="Disordered" evidence="1">
    <location>
        <begin position="43"/>
        <end position="68"/>
    </location>
</feature>
<organism evidence="2 3">
    <name type="scientific">Bacillus phage Novomoskovsk</name>
    <dbReference type="NCBI Taxonomy" id="2736258"/>
    <lineage>
        <taxon>Viruses</taxon>
        <taxon>Duplodnaviria</taxon>
        <taxon>Heunggongvirae</taxon>
        <taxon>Uroviricota</taxon>
        <taxon>Caudoviricetes</taxon>
        <taxon>Ehrlichviridae</taxon>
        <taxon>Andromedavirus</taxon>
        <taxon>Andromedavirus novomoskovsk</taxon>
    </lineage>
</organism>
<reference evidence="2 3" key="1">
    <citation type="submission" date="2020-05" db="EMBL/GenBank/DDBJ databases">
        <authorList>
            <person name="Piligrimova E."/>
            <person name="Kazantseva O."/>
            <person name="Skorynina A."/>
            <person name="Shadrin A."/>
        </authorList>
    </citation>
    <scope>NUCLEOTIDE SEQUENCE [LARGE SCALE GENOMIC DNA]</scope>
</reference>
<evidence type="ECO:0000313" key="3">
    <source>
        <dbReference type="Proteomes" id="UP000509405"/>
    </source>
</evidence>
<accession>A0A6M9Z7A8</accession>
<dbReference type="Proteomes" id="UP000509405">
    <property type="component" value="Segment"/>
</dbReference>
<proteinExistence type="predicted"/>
<evidence type="ECO:0000256" key="1">
    <source>
        <dbReference type="SAM" id="MobiDB-lite"/>
    </source>
</evidence>
<keyword evidence="3" id="KW-1185">Reference proteome</keyword>
<name>A0A6M9Z7A8_9CAUD</name>
<protein>
    <recommendedName>
        <fullName evidence="4">Tail assembly chaperone</fullName>
    </recommendedName>
</protein>
<evidence type="ECO:0008006" key="4">
    <source>
        <dbReference type="Google" id="ProtNLM"/>
    </source>
</evidence>
<evidence type="ECO:0000313" key="2">
    <source>
        <dbReference type="EMBL" id="QKN88215.1"/>
    </source>
</evidence>
<sequence length="68" mass="7970">MPSALTKYELCKTFGWLPDELDRQDNKVIEEFLVIHNTIAEMEKKKSKKERRREASKKYNGAMPRKGG</sequence>
<dbReference type="EMBL" id="MT422786">
    <property type="protein sequence ID" value="QKN88215.1"/>
    <property type="molecule type" value="Genomic_DNA"/>
</dbReference>